<protein>
    <submittedName>
        <fullName evidence="5">Glycosyl transferase family 2</fullName>
    </submittedName>
</protein>
<dbReference type="EMBL" id="CAADFZ010000189">
    <property type="protein sequence ID" value="VFK68047.1"/>
    <property type="molecule type" value="Genomic_DNA"/>
</dbReference>
<dbReference type="AlphaFoldDB" id="A0A451APU1"/>
<dbReference type="PANTHER" id="PTHR43685">
    <property type="entry name" value="GLYCOSYLTRANSFERASE"/>
    <property type="match status" value="1"/>
</dbReference>
<dbReference type="InterPro" id="IPR001173">
    <property type="entry name" value="Glyco_trans_2-like"/>
</dbReference>
<dbReference type="CDD" id="cd00761">
    <property type="entry name" value="Glyco_tranf_GTA_type"/>
    <property type="match status" value="1"/>
</dbReference>
<dbReference type="Pfam" id="PF00535">
    <property type="entry name" value="Glycos_transf_2"/>
    <property type="match status" value="1"/>
</dbReference>
<evidence type="ECO:0000256" key="3">
    <source>
        <dbReference type="ARBA" id="ARBA00022679"/>
    </source>
</evidence>
<dbReference type="Gene3D" id="3.90.550.10">
    <property type="entry name" value="Spore Coat Polysaccharide Biosynthesis Protein SpsA, Chain A"/>
    <property type="match status" value="1"/>
</dbReference>
<gene>
    <name evidence="5" type="ORF">BECKUNK1418G_GA0071005_11892</name>
    <name evidence="6" type="ORF">BECKUNK1418H_GA0071006_11882</name>
</gene>
<organism evidence="5">
    <name type="scientific">Candidatus Kentrum sp. UNK</name>
    <dbReference type="NCBI Taxonomy" id="2126344"/>
    <lineage>
        <taxon>Bacteria</taxon>
        <taxon>Pseudomonadati</taxon>
        <taxon>Pseudomonadota</taxon>
        <taxon>Gammaproteobacteria</taxon>
        <taxon>Candidatus Kentrum</taxon>
    </lineage>
</organism>
<keyword evidence="2" id="KW-0328">Glycosyltransferase</keyword>
<dbReference type="EMBL" id="CAADGD010000188">
    <property type="protein sequence ID" value="VFK73327.1"/>
    <property type="molecule type" value="Genomic_DNA"/>
</dbReference>
<evidence type="ECO:0000313" key="5">
    <source>
        <dbReference type="EMBL" id="VFK68047.1"/>
    </source>
</evidence>
<evidence type="ECO:0000313" key="6">
    <source>
        <dbReference type="EMBL" id="VFK73327.1"/>
    </source>
</evidence>
<keyword evidence="3 5" id="KW-0808">Transferase</keyword>
<name>A0A451APU1_9GAMM</name>
<evidence type="ECO:0000256" key="1">
    <source>
        <dbReference type="ARBA" id="ARBA00006739"/>
    </source>
</evidence>
<sequence>MFSLIMATKNRVEEVRRFMQALTRQGVVDFELIIVDQNPDDRLLPLIEQYRDRFTIRHVPRFRPGTSCSRNEGRGHIAADADLVAFPDDDCVYPPGFLPQVVDFFARESAYDILTTRILALDNDSDAFGFGVHETGPASEYNVWSLGVTPGIFLRRAVADAVPYDEDMGPGTPRKSSEDVDFLLRCHDHGASIYHNADLFVRHPTPNKLYNLKQMIRREFNYGIGFGFLRIKRRMPWWIVFFDLFEPPILGLKFLFSKRPGNVLVFPCMSMGRVIGYWHGLRKFGLGHGSHMPSTQVRNPKGK</sequence>
<comment type="similarity">
    <text evidence="1">Belongs to the glycosyltransferase 2 family.</text>
</comment>
<dbReference type="SUPFAM" id="SSF53448">
    <property type="entry name" value="Nucleotide-diphospho-sugar transferases"/>
    <property type="match status" value="1"/>
</dbReference>
<feature type="domain" description="Glycosyltransferase 2-like" evidence="4">
    <location>
        <begin position="3"/>
        <end position="120"/>
    </location>
</feature>
<evidence type="ECO:0000259" key="4">
    <source>
        <dbReference type="Pfam" id="PF00535"/>
    </source>
</evidence>
<dbReference type="InterPro" id="IPR029044">
    <property type="entry name" value="Nucleotide-diphossugar_trans"/>
</dbReference>
<accession>A0A451APU1</accession>
<reference evidence="5" key="1">
    <citation type="submission" date="2019-02" db="EMBL/GenBank/DDBJ databases">
        <authorList>
            <person name="Gruber-Vodicka R. H."/>
            <person name="Seah K. B. B."/>
        </authorList>
    </citation>
    <scope>NUCLEOTIDE SEQUENCE</scope>
    <source>
        <strain evidence="6">BECK_BY19</strain>
        <strain evidence="5">BECK_BY8</strain>
    </source>
</reference>
<evidence type="ECO:0000256" key="2">
    <source>
        <dbReference type="ARBA" id="ARBA00022676"/>
    </source>
</evidence>
<dbReference type="PANTHER" id="PTHR43685:SF5">
    <property type="entry name" value="GLYCOSYLTRANSFERASE EPSE-RELATED"/>
    <property type="match status" value="1"/>
</dbReference>
<dbReference type="GO" id="GO:0016757">
    <property type="term" value="F:glycosyltransferase activity"/>
    <property type="evidence" value="ECO:0007669"/>
    <property type="project" value="UniProtKB-KW"/>
</dbReference>
<proteinExistence type="inferred from homology"/>
<dbReference type="InterPro" id="IPR050834">
    <property type="entry name" value="Glycosyltransf_2"/>
</dbReference>